<dbReference type="AlphaFoldDB" id="A0A7J6BDF3"/>
<gene>
    <name evidence="1" type="ORF">AMELA_G00025310</name>
</gene>
<accession>A0A7J6BDF3</accession>
<sequence length="78" mass="8985">MVEGFELLWNDQLFLQASKFSDCYRHLQLTSDQCVLLCGMSTPFPCLWMNPVPLPLHKSQDIHTILAQSMLKSTDSER</sequence>
<keyword evidence="2" id="KW-1185">Reference proteome</keyword>
<evidence type="ECO:0000313" key="1">
    <source>
        <dbReference type="EMBL" id="KAF4092870.1"/>
    </source>
</evidence>
<proteinExistence type="predicted"/>
<comment type="caution">
    <text evidence="1">The sequence shown here is derived from an EMBL/GenBank/DDBJ whole genome shotgun (WGS) entry which is preliminary data.</text>
</comment>
<dbReference type="EMBL" id="JAAGNN010000002">
    <property type="protein sequence ID" value="KAF4092870.1"/>
    <property type="molecule type" value="Genomic_DNA"/>
</dbReference>
<name>A0A7J6BDF3_AMEME</name>
<dbReference type="Proteomes" id="UP000593565">
    <property type="component" value="Unassembled WGS sequence"/>
</dbReference>
<protein>
    <submittedName>
        <fullName evidence="1">Uncharacterized protein</fullName>
    </submittedName>
</protein>
<evidence type="ECO:0000313" key="2">
    <source>
        <dbReference type="Proteomes" id="UP000593565"/>
    </source>
</evidence>
<organism evidence="1 2">
    <name type="scientific">Ameiurus melas</name>
    <name type="common">Black bullhead</name>
    <name type="synonym">Silurus melas</name>
    <dbReference type="NCBI Taxonomy" id="219545"/>
    <lineage>
        <taxon>Eukaryota</taxon>
        <taxon>Metazoa</taxon>
        <taxon>Chordata</taxon>
        <taxon>Craniata</taxon>
        <taxon>Vertebrata</taxon>
        <taxon>Euteleostomi</taxon>
        <taxon>Actinopterygii</taxon>
        <taxon>Neopterygii</taxon>
        <taxon>Teleostei</taxon>
        <taxon>Ostariophysi</taxon>
        <taxon>Siluriformes</taxon>
        <taxon>Ictaluridae</taxon>
        <taxon>Ameiurus</taxon>
    </lineage>
</organism>
<reference evidence="1 2" key="1">
    <citation type="submission" date="2020-02" db="EMBL/GenBank/DDBJ databases">
        <title>A chromosome-scale genome assembly of the black bullhead catfish (Ameiurus melas).</title>
        <authorList>
            <person name="Wen M."/>
            <person name="Zham M."/>
            <person name="Cabau C."/>
            <person name="Klopp C."/>
            <person name="Donnadieu C."/>
            <person name="Roques C."/>
            <person name="Bouchez O."/>
            <person name="Lampietro C."/>
            <person name="Jouanno E."/>
            <person name="Herpin A."/>
            <person name="Louis A."/>
            <person name="Berthelot C."/>
            <person name="Parey E."/>
            <person name="Roest-Crollius H."/>
            <person name="Braasch I."/>
            <person name="Postlethwait J."/>
            <person name="Robinson-Rechavi M."/>
            <person name="Echchiki A."/>
            <person name="Begum T."/>
            <person name="Montfort J."/>
            <person name="Schartl M."/>
            <person name="Bobe J."/>
            <person name="Guiguen Y."/>
        </authorList>
    </citation>
    <scope>NUCLEOTIDE SEQUENCE [LARGE SCALE GENOMIC DNA]</scope>
    <source>
        <strain evidence="1">M_S1</strain>
        <tissue evidence="1">Blood</tissue>
    </source>
</reference>